<dbReference type="InterPro" id="IPR009355">
    <property type="entry name" value="Toluene_mOase_B"/>
</dbReference>
<reference evidence="1 2" key="1">
    <citation type="submission" date="2020-04" db="EMBL/GenBank/DDBJ databases">
        <authorList>
            <person name="Klaysubun C."/>
            <person name="Duangmal K."/>
            <person name="Lipun K."/>
        </authorList>
    </citation>
    <scope>NUCLEOTIDE SEQUENCE [LARGE SCALE GENOMIC DNA]</scope>
    <source>
        <strain evidence="1 2">K10HN5</strain>
    </source>
</reference>
<keyword evidence="2" id="KW-1185">Reference proteome</keyword>
<dbReference type="InterPro" id="IPR036713">
    <property type="entry name" value="TmoB-like_sf"/>
</dbReference>
<accession>A0ABX1S5S3</accession>
<gene>
    <name evidence="1" type="ORF">HF526_00480</name>
</gene>
<evidence type="ECO:0000313" key="1">
    <source>
        <dbReference type="EMBL" id="NMH95808.1"/>
    </source>
</evidence>
<organism evidence="1 2">
    <name type="scientific">Pseudonocardia acidicola</name>
    <dbReference type="NCBI Taxonomy" id="2724939"/>
    <lineage>
        <taxon>Bacteria</taxon>
        <taxon>Bacillati</taxon>
        <taxon>Actinomycetota</taxon>
        <taxon>Actinomycetes</taxon>
        <taxon>Pseudonocardiales</taxon>
        <taxon>Pseudonocardiaceae</taxon>
        <taxon>Pseudonocardia</taxon>
    </lineage>
</organism>
<keyword evidence="1" id="KW-0503">Monooxygenase</keyword>
<protein>
    <submittedName>
        <fullName evidence="1">Toluene monooxygenase</fullName>
    </submittedName>
</protein>
<evidence type="ECO:0000313" key="2">
    <source>
        <dbReference type="Proteomes" id="UP000820669"/>
    </source>
</evidence>
<name>A0ABX1S5S3_9PSEU</name>
<sequence>MAPFPVQGIVEGDFVIVLVPVDTEDPMPVVAEKIAYHAVNRRVPERDQPMAVRHNGRVLAPESTVVDAGVAPLDVLEVIYT</sequence>
<comment type="caution">
    <text evidence="1">The sequence shown here is derived from an EMBL/GenBank/DDBJ whole genome shotgun (WGS) entry which is preliminary data.</text>
</comment>
<proteinExistence type="predicted"/>
<dbReference type="GO" id="GO:0004497">
    <property type="term" value="F:monooxygenase activity"/>
    <property type="evidence" value="ECO:0007669"/>
    <property type="project" value="UniProtKB-KW"/>
</dbReference>
<keyword evidence="1" id="KW-0560">Oxidoreductase</keyword>
<dbReference type="Proteomes" id="UP000820669">
    <property type="component" value="Unassembled WGS sequence"/>
</dbReference>
<dbReference type="Gene3D" id="3.10.20.270">
    <property type="entry name" value="TmoB-like"/>
    <property type="match status" value="1"/>
</dbReference>
<dbReference type="Pfam" id="PF06234">
    <property type="entry name" value="TmoB"/>
    <property type="match status" value="1"/>
</dbReference>
<dbReference type="SUPFAM" id="SSF110814">
    <property type="entry name" value="TmoB-like"/>
    <property type="match status" value="1"/>
</dbReference>
<dbReference type="EMBL" id="JAAXLA010000001">
    <property type="protein sequence ID" value="NMH95808.1"/>
    <property type="molecule type" value="Genomic_DNA"/>
</dbReference>